<feature type="transmembrane region" description="Helical" evidence="7">
    <location>
        <begin position="187"/>
        <end position="210"/>
    </location>
</feature>
<dbReference type="Gene3D" id="1.10.3720.10">
    <property type="entry name" value="MetI-like"/>
    <property type="match status" value="1"/>
</dbReference>
<keyword evidence="6 7" id="KW-0472">Membrane</keyword>
<dbReference type="CDD" id="cd06261">
    <property type="entry name" value="TM_PBP2"/>
    <property type="match status" value="1"/>
</dbReference>
<name>A0ABW3NL92_9BACI</name>
<dbReference type="Proteomes" id="UP001597041">
    <property type="component" value="Unassembled WGS sequence"/>
</dbReference>
<dbReference type="SUPFAM" id="SSF161098">
    <property type="entry name" value="MetI-like"/>
    <property type="match status" value="1"/>
</dbReference>
<dbReference type="PROSITE" id="PS50928">
    <property type="entry name" value="ABC_TM1"/>
    <property type="match status" value="1"/>
</dbReference>
<keyword evidence="2 7" id="KW-0813">Transport</keyword>
<accession>A0ABW3NL92</accession>
<evidence type="ECO:0000256" key="3">
    <source>
        <dbReference type="ARBA" id="ARBA00022475"/>
    </source>
</evidence>
<evidence type="ECO:0000256" key="1">
    <source>
        <dbReference type="ARBA" id="ARBA00004651"/>
    </source>
</evidence>
<dbReference type="PANTHER" id="PTHR43744">
    <property type="entry name" value="ABC TRANSPORTER PERMEASE PROTEIN MG189-RELATED-RELATED"/>
    <property type="match status" value="1"/>
</dbReference>
<dbReference type="InterPro" id="IPR000515">
    <property type="entry name" value="MetI-like"/>
</dbReference>
<keyword evidence="5 7" id="KW-1133">Transmembrane helix</keyword>
<keyword evidence="4 7" id="KW-0812">Transmembrane</keyword>
<evidence type="ECO:0000256" key="5">
    <source>
        <dbReference type="ARBA" id="ARBA00022989"/>
    </source>
</evidence>
<keyword evidence="10" id="KW-1185">Reference proteome</keyword>
<dbReference type="InterPro" id="IPR035906">
    <property type="entry name" value="MetI-like_sf"/>
</dbReference>
<organism evidence="9 10">
    <name type="scientific">Oceanobacillus locisalsi</name>
    <dbReference type="NCBI Taxonomy" id="546107"/>
    <lineage>
        <taxon>Bacteria</taxon>
        <taxon>Bacillati</taxon>
        <taxon>Bacillota</taxon>
        <taxon>Bacilli</taxon>
        <taxon>Bacillales</taxon>
        <taxon>Bacillaceae</taxon>
        <taxon>Oceanobacillus</taxon>
    </lineage>
</organism>
<feature type="transmembrane region" description="Helical" evidence="7">
    <location>
        <begin position="248"/>
        <end position="266"/>
    </location>
</feature>
<reference evidence="10" key="1">
    <citation type="journal article" date="2019" name="Int. J. Syst. Evol. Microbiol.">
        <title>The Global Catalogue of Microorganisms (GCM) 10K type strain sequencing project: providing services to taxonomists for standard genome sequencing and annotation.</title>
        <authorList>
            <consortium name="The Broad Institute Genomics Platform"/>
            <consortium name="The Broad Institute Genome Sequencing Center for Infectious Disease"/>
            <person name="Wu L."/>
            <person name="Ma J."/>
        </authorList>
    </citation>
    <scope>NUCLEOTIDE SEQUENCE [LARGE SCALE GENOMIC DNA]</scope>
    <source>
        <strain evidence="10">CCUG 56608</strain>
    </source>
</reference>
<feature type="transmembrane region" description="Helical" evidence="7">
    <location>
        <begin position="12"/>
        <end position="32"/>
    </location>
</feature>
<dbReference type="PANTHER" id="PTHR43744:SF12">
    <property type="entry name" value="ABC TRANSPORTER PERMEASE PROTEIN MG189-RELATED"/>
    <property type="match status" value="1"/>
</dbReference>
<feature type="domain" description="ABC transmembrane type-1" evidence="8">
    <location>
        <begin position="77"/>
        <end position="266"/>
    </location>
</feature>
<gene>
    <name evidence="9" type="ORF">ACFQ19_18760</name>
</gene>
<evidence type="ECO:0000259" key="8">
    <source>
        <dbReference type="PROSITE" id="PS50928"/>
    </source>
</evidence>
<proteinExistence type="inferred from homology"/>
<feature type="transmembrane region" description="Helical" evidence="7">
    <location>
        <begin position="111"/>
        <end position="134"/>
    </location>
</feature>
<evidence type="ECO:0000256" key="2">
    <source>
        <dbReference type="ARBA" id="ARBA00022448"/>
    </source>
</evidence>
<evidence type="ECO:0000256" key="6">
    <source>
        <dbReference type="ARBA" id="ARBA00023136"/>
    </source>
</evidence>
<evidence type="ECO:0000256" key="7">
    <source>
        <dbReference type="RuleBase" id="RU363032"/>
    </source>
</evidence>
<evidence type="ECO:0000256" key="4">
    <source>
        <dbReference type="ARBA" id="ARBA00022692"/>
    </source>
</evidence>
<keyword evidence="3" id="KW-1003">Cell membrane</keyword>
<evidence type="ECO:0000313" key="9">
    <source>
        <dbReference type="EMBL" id="MFD1068043.1"/>
    </source>
</evidence>
<dbReference type="RefSeq" id="WP_379594221.1">
    <property type="nucleotide sequence ID" value="NZ_JBHTKK010000034.1"/>
</dbReference>
<dbReference type="EMBL" id="JBHTKK010000034">
    <property type="protein sequence ID" value="MFD1068043.1"/>
    <property type="molecule type" value="Genomic_DNA"/>
</dbReference>
<feature type="transmembrane region" description="Helical" evidence="7">
    <location>
        <begin position="81"/>
        <end position="102"/>
    </location>
</feature>
<comment type="similarity">
    <text evidence="7">Belongs to the binding-protein-dependent transport system permease family.</text>
</comment>
<comment type="subcellular location">
    <subcellularLocation>
        <location evidence="1 7">Cell membrane</location>
        <topology evidence="1 7">Multi-pass membrane protein</topology>
    </subcellularLocation>
</comment>
<feature type="transmembrane region" description="Helical" evidence="7">
    <location>
        <begin position="146"/>
        <end position="166"/>
    </location>
</feature>
<evidence type="ECO:0000313" key="10">
    <source>
        <dbReference type="Proteomes" id="UP001597041"/>
    </source>
</evidence>
<comment type="caution">
    <text evidence="9">The sequence shown here is derived from an EMBL/GenBank/DDBJ whole genome shotgun (WGS) entry which is preliminary data.</text>
</comment>
<protein>
    <submittedName>
        <fullName evidence="9">Carbohydrate ABC transporter permease</fullName>
    </submittedName>
</protein>
<dbReference type="Pfam" id="PF00528">
    <property type="entry name" value="BPD_transp_1"/>
    <property type="match status" value="1"/>
</dbReference>
<sequence length="282" mass="32146">MLRKQKWKVIMEYILLILLAFLFIFPLLWMFASSLKPEASIYEDLTSIRSLLPSFQPSEWLEPYRELFSRFNIVGYMFNSLLYAAVITVGSIVVNAMAGFAFSKFKFKGKYLFFSLLLALLIVPMETMIISQFTVIHHLGLVDTRLAVVLPMMANVFFIYLFRNFFMAVPDSILESARLEGANNWTIFWKIMMPMSKPAIATVGTLSFIASWNDYLWPLMILTDTSKHPLQVAITNINVTEPVFTNQIMAILTISTIPLIIVYILAQKYLLQGLGSSGTGDK</sequence>